<dbReference type="SUPFAM" id="SSF48452">
    <property type="entry name" value="TPR-like"/>
    <property type="match status" value="1"/>
</dbReference>
<keyword evidence="7 11" id="KW-0449">Lipoprotein</keyword>
<dbReference type="Gene3D" id="1.25.40.10">
    <property type="entry name" value="Tetratricopeptide repeat domain"/>
    <property type="match status" value="1"/>
</dbReference>
<keyword evidence="3" id="KW-0677">Repeat</keyword>
<evidence type="ECO:0000256" key="8">
    <source>
        <dbReference type="PIRNR" id="PIRNR004654"/>
    </source>
</evidence>
<evidence type="ECO:0000256" key="3">
    <source>
        <dbReference type="ARBA" id="ARBA00022737"/>
    </source>
</evidence>
<feature type="signal peptide" evidence="10">
    <location>
        <begin position="1"/>
        <end position="22"/>
    </location>
</feature>
<keyword evidence="5 8" id="KW-0472">Membrane</keyword>
<comment type="caution">
    <text evidence="11">The sequence shown here is derived from an EMBL/GenBank/DDBJ whole genome shotgun (WGS) entry which is preliminary data.</text>
</comment>
<proteinExistence type="predicted"/>
<keyword evidence="6" id="KW-0564">Palmitate</keyword>
<comment type="function">
    <text evidence="8">May be involved in cell division.</text>
</comment>
<evidence type="ECO:0000256" key="10">
    <source>
        <dbReference type="SAM" id="SignalP"/>
    </source>
</evidence>
<keyword evidence="4 9" id="KW-0802">TPR repeat</keyword>
<sequence length="297" mass="34068">MRFLLIPLLGLSLLGCQSTQKAGDHNAMLPVLPIPFTEPLQPDPRAQIEVARYSELLNSPELTRTQRAELYHIRGKLYDSLGLPQLAQIDFNRALKLKPDLAETYNFLGIHHTLRQEFTQAYERFDSVLELDESYEYAYLNRGIALYYGDRAELAVEDLTRFLASADDDAYRVLWLFLAQNDVDPIVAKEQLAINSQKLNPSAWSTQIVQLYLNQLSEEQFLAGVTLGVQSQKEYAERLCEAYFYIAKRHLRAGNDLKAAEYFRLTLATNVYEFVEHKYAKLELQLIRQALLQKSAG</sequence>
<evidence type="ECO:0000313" key="11">
    <source>
        <dbReference type="EMBL" id="MDK2596286.1"/>
    </source>
</evidence>
<evidence type="ECO:0000256" key="1">
    <source>
        <dbReference type="ARBA" id="ARBA00022475"/>
    </source>
</evidence>
<evidence type="ECO:0000256" key="2">
    <source>
        <dbReference type="ARBA" id="ARBA00022729"/>
    </source>
</evidence>
<dbReference type="InterPro" id="IPR023605">
    <property type="entry name" value="Lipoprotein_NlpI"/>
</dbReference>
<evidence type="ECO:0000256" key="6">
    <source>
        <dbReference type="ARBA" id="ARBA00023139"/>
    </source>
</evidence>
<feature type="chain" id="PRO_5045918636" description="Lipoprotein NlpI" evidence="10">
    <location>
        <begin position="23"/>
        <end position="297"/>
    </location>
</feature>
<gene>
    <name evidence="11" type="primary">nlpI</name>
    <name evidence="11" type="ORF">QNM18_14580</name>
</gene>
<dbReference type="NCBIfam" id="NF008391">
    <property type="entry name" value="PRK11189.1"/>
    <property type="match status" value="1"/>
</dbReference>
<reference evidence="11 12" key="1">
    <citation type="submission" date="2023-05" db="EMBL/GenBank/DDBJ databases">
        <title>Pseudoalteromonas ardens sp. nov., Pseudoalteromonas obscura sp. nov., and Pseudoalteromonas umbrosa sp. nov., isolated from the coral Montipora capitata.</title>
        <authorList>
            <person name="Thomas E.M."/>
            <person name="Smith E.M."/>
            <person name="Papke E."/>
            <person name="Shlafstein M.D."/>
            <person name="Oline D.K."/>
            <person name="Videau P."/>
            <person name="Saw J.H."/>
            <person name="Strangman W.K."/>
            <person name="Ushijima B."/>
        </authorList>
    </citation>
    <scope>NUCLEOTIDE SEQUENCE [LARGE SCALE GENOMIC DNA]</scope>
    <source>
        <strain evidence="11 12">P94</strain>
    </source>
</reference>
<keyword evidence="1 8" id="KW-1003">Cell membrane</keyword>
<dbReference type="RefSeq" id="WP_211012493.1">
    <property type="nucleotide sequence ID" value="NZ_JASJUT010000006.1"/>
</dbReference>
<feature type="repeat" description="TPR" evidence="9">
    <location>
        <begin position="68"/>
        <end position="101"/>
    </location>
</feature>
<dbReference type="PIRSF" id="PIRSF004654">
    <property type="entry name" value="NlpI"/>
    <property type="match status" value="1"/>
</dbReference>
<dbReference type="EMBL" id="JASJUT010000006">
    <property type="protein sequence ID" value="MDK2596286.1"/>
    <property type="molecule type" value="Genomic_DNA"/>
</dbReference>
<dbReference type="SMART" id="SM00028">
    <property type="entry name" value="TPR"/>
    <property type="match status" value="3"/>
</dbReference>
<organism evidence="11 12">
    <name type="scientific">Pseudoalteromonas obscura</name>
    <dbReference type="NCBI Taxonomy" id="3048491"/>
    <lineage>
        <taxon>Bacteria</taxon>
        <taxon>Pseudomonadati</taxon>
        <taxon>Pseudomonadota</taxon>
        <taxon>Gammaproteobacteria</taxon>
        <taxon>Alteromonadales</taxon>
        <taxon>Pseudoalteromonadaceae</taxon>
        <taxon>Pseudoalteromonas</taxon>
    </lineage>
</organism>
<dbReference type="Proteomes" id="UP001231915">
    <property type="component" value="Unassembled WGS sequence"/>
</dbReference>
<dbReference type="PANTHER" id="PTHR44858">
    <property type="entry name" value="TETRATRICOPEPTIDE REPEAT PROTEIN 6"/>
    <property type="match status" value="1"/>
</dbReference>
<dbReference type="PANTHER" id="PTHR44858:SF1">
    <property type="entry name" value="UDP-N-ACETYLGLUCOSAMINE--PEPTIDE N-ACETYLGLUCOSAMINYLTRANSFERASE SPINDLY-RELATED"/>
    <property type="match status" value="1"/>
</dbReference>
<evidence type="ECO:0000256" key="5">
    <source>
        <dbReference type="ARBA" id="ARBA00023136"/>
    </source>
</evidence>
<keyword evidence="12" id="KW-1185">Reference proteome</keyword>
<feature type="repeat" description="TPR" evidence="9">
    <location>
        <begin position="102"/>
        <end position="135"/>
    </location>
</feature>
<accession>A0ABT7EMM0</accession>
<name>A0ABT7EMM0_9GAMM</name>
<evidence type="ECO:0000313" key="12">
    <source>
        <dbReference type="Proteomes" id="UP001231915"/>
    </source>
</evidence>
<dbReference type="InterPro" id="IPR050498">
    <property type="entry name" value="Ycf3"/>
</dbReference>
<dbReference type="InterPro" id="IPR011990">
    <property type="entry name" value="TPR-like_helical_dom_sf"/>
</dbReference>
<evidence type="ECO:0000256" key="4">
    <source>
        <dbReference type="ARBA" id="ARBA00022803"/>
    </source>
</evidence>
<dbReference type="PROSITE" id="PS50005">
    <property type="entry name" value="TPR"/>
    <property type="match status" value="2"/>
</dbReference>
<protein>
    <recommendedName>
        <fullName evidence="8">Lipoprotein NlpI</fullName>
    </recommendedName>
</protein>
<comment type="subunit">
    <text evidence="8">Homodimer.</text>
</comment>
<dbReference type="PROSITE" id="PS51257">
    <property type="entry name" value="PROKAR_LIPOPROTEIN"/>
    <property type="match status" value="1"/>
</dbReference>
<evidence type="ECO:0000256" key="7">
    <source>
        <dbReference type="ARBA" id="ARBA00023288"/>
    </source>
</evidence>
<comment type="subcellular location">
    <subcellularLocation>
        <location evidence="8">Cell membrane</location>
    </subcellularLocation>
</comment>
<evidence type="ECO:0000256" key="9">
    <source>
        <dbReference type="PROSITE-ProRule" id="PRU00339"/>
    </source>
</evidence>
<keyword evidence="2 10" id="KW-0732">Signal</keyword>
<dbReference type="InterPro" id="IPR019734">
    <property type="entry name" value="TPR_rpt"/>
</dbReference>